<feature type="coiled-coil region" evidence="1">
    <location>
        <begin position="135"/>
        <end position="162"/>
    </location>
</feature>
<reference evidence="3" key="1">
    <citation type="submission" date="2022-06" db="EMBL/GenBank/DDBJ databases">
        <title>Physiological and biochemical characterization and genomic elucidation of a strain of the genus Ensifer adhaerens M8 that combines arsenic oxidation and chromium reduction.</title>
        <authorList>
            <person name="Li X."/>
            <person name="Yu c."/>
        </authorList>
    </citation>
    <scope>NUCLEOTIDE SEQUENCE</scope>
    <source>
        <strain evidence="3">M8</strain>
        <plasmid evidence="3">pB</plasmid>
    </source>
</reference>
<name>A0A9Q8YFK4_ENSAD</name>
<feature type="transmembrane region" description="Helical" evidence="2">
    <location>
        <begin position="40"/>
        <end position="61"/>
    </location>
</feature>
<accession>A0A9Q8YFK4</accession>
<keyword evidence="2" id="KW-1133">Transmembrane helix</keyword>
<evidence type="ECO:0000313" key="3">
    <source>
        <dbReference type="EMBL" id="USJ27261.1"/>
    </source>
</evidence>
<evidence type="ECO:0000313" key="4">
    <source>
        <dbReference type="Proteomes" id="UP001055460"/>
    </source>
</evidence>
<dbReference type="Gene3D" id="2.40.50.100">
    <property type="match status" value="1"/>
</dbReference>
<dbReference type="Proteomes" id="UP001055460">
    <property type="component" value="Plasmid pB"/>
</dbReference>
<protein>
    <submittedName>
        <fullName evidence="3">Biotin/lipoyl-binding protein</fullName>
    </submittedName>
</protein>
<keyword evidence="1" id="KW-0175">Coiled coil</keyword>
<dbReference type="AlphaFoldDB" id="A0A9Q8YFK4"/>
<organism evidence="3 4">
    <name type="scientific">Ensifer adhaerens</name>
    <name type="common">Sinorhizobium morelense</name>
    <dbReference type="NCBI Taxonomy" id="106592"/>
    <lineage>
        <taxon>Bacteria</taxon>
        <taxon>Pseudomonadati</taxon>
        <taxon>Pseudomonadota</taxon>
        <taxon>Alphaproteobacteria</taxon>
        <taxon>Hyphomicrobiales</taxon>
        <taxon>Rhizobiaceae</taxon>
        <taxon>Sinorhizobium/Ensifer group</taxon>
        <taxon>Ensifer</taxon>
    </lineage>
</organism>
<geneLocation type="plasmid" evidence="3 4">
    <name>pB</name>
</geneLocation>
<evidence type="ECO:0000256" key="1">
    <source>
        <dbReference type="SAM" id="Coils"/>
    </source>
</evidence>
<dbReference type="PANTHER" id="PTHR30367">
    <property type="entry name" value="P-HYDROXYBENZOIC ACID EFFLUX PUMP SUBUNIT AAEA-RELATED"/>
    <property type="match status" value="1"/>
</dbReference>
<dbReference type="EMBL" id="CP098809">
    <property type="protein sequence ID" value="USJ27261.1"/>
    <property type="molecule type" value="Genomic_DNA"/>
</dbReference>
<dbReference type="SUPFAM" id="SSF111369">
    <property type="entry name" value="HlyD-like secretion proteins"/>
    <property type="match status" value="1"/>
</dbReference>
<evidence type="ECO:0000256" key="2">
    <source>
        <dbReference type="SAM" id="Phobius"/>
    </source>
</evidence>
<sequence length="411" mass="44711">MFEFMLCSMLTILPDYLFRRYVQGKRFGREITLYSVWFELRWGITACIILTISLITLIFYFHPSTSHVNAAFRTVAVLPETSGRVSEIYVTAFQKVEAGQPLFKLDSSEEEADAEVARRHIAEVDAEMTVSRTELVAADGAIVQAQAAVQQAQDEYDTQVELNKLNPNVVARREIERRQVALEGSKGALTAAQSNRQTLETKLQSLLPSQKASAEAALKQAEVDIAKTTVRAGVSGMLQQFALRVGEVVNPMLRPAGVLVPEGNGGKPWLIAGFGQIETQVIKVGMIGEATCVGKPFTIIPLVVTEVQAVIASGQVRASDQLIDVANISQPGTLTVFMEPLYPGGLDDVPPGSTCIANAYTNSHEELESPGLSTGRWIYLHVVDTLGLVHAMILRLQALVLPVQTLVLGGH</sequence>
<dbReference type="Gene3D" id="1.10.287.470">
    <property type="entry name" value="Helix hairpin bin"/>
    <property type="match status" value="1"/>
</dbReference>
<dbReference type="RefSeq" id="WP_113188414.1">
    <property type="nucleotide sequence ID" value="NZ_CP098809.1"/>
</dbReference>
<keyword evidence="2" id="KW-0472">Membrane</keyword>
<gene>
    <name evidence="3" type="ORF">NE863_32780</name>
</gene>
<keyword evidence="2" id="KW-0812">Transmembrane</keyword>
<keyword evidence="3" id="KW-0614">Plasmid</keyword>
<proteinExistence type="predicted"/>
<dbReference type="PANTHER" id="PTHR30367:SF12">
    <property type="entry name" value="P-HYDROXYBENZOIC ACID EFFLUX PUMP SUBUNIT AAEA"/>
    <property type="match status" value="1"/>
</dbReference>
<dbReference type="InterPro" id="IPR050393">
    <property type="entry name" value="MFP_Efflux_Pump"/>
</dbReference>